<evidence type="ECO:0000256" key="5">
    <source>
        <dbReference type="ARBA" id="ARBA00022927"/>
    </source>
</evidence>
<proteinExistence type="predicted"/>
<dbReference type="GO" id="GO:0010008">
    <property type="term" value="C:endosome membrane"/>
    <property type="evidence" value="ECO:0007669"/>
    <property type="project" value="UniProtKB-SubCell"/>
</dbReference>
<evidence type="ECO:0000256" key="7">
    <source>
        <dbReference type="ARBA" id="ARBA00023136"/>
    </source>
</evidence>
<dbReference type="Gene3D" id="3.30.1520.10">
    <property type="entry name" value="Phox-like domain"/>
    <property type="match status" value="1"/>
</dbReference>
<dbReference type="AlphaFoldDB" id="A0AAV9BJ50"/>
<gene>
    <name evidence="12" type="ORF">QJS04_geneDACA001537</name>
</gene>
<dbReference type="SUPFAM" id="SSF64268">
    <property type="entry name" value="PX domain"/>
    <property type="match status" value="1"/>
</dbReference>
<organism evidence="12 13">
    <name type="scientific">Acorus gramineus</name>
    <name type="common">Dwarf sweet flag</name>
    <dbReference type="NCBI Taxonomy" id="55184"/>
    <lineage>
        <taxon>Eukaryota</taxon>
        <taxon>Viridiplantae</taxon>
        <taxon>Streptophyta</taxon>
        <taxon>Embryophyta</taxon>
        <taxon>Tracheophyta</taxon>
        <taxon>Spermatophyta</taxon>
        <taxon>Magnoliopsida</taxon>
        <taxon>Liliopsida</taxon>
        <taxon>Acoraceae</taxon>
        <taxon>Acorus</taxon>
    </lineage>
</organism>
<evidence type="ECO:0000256" key="3">
    <source>
        <dbReference type="ARBA" id="ARBA00022448"/>
    </source>
</evidence>
<feature type="region of interest" description="Disordered" evidence="10">
    <location>
        <begin position="227"/>
        <end position="253"/>
    </location>
</feature>
<dbReference type="InterPro" id="IPR044588">
    <property type="entry name" value="EREX-like"/>
</dbReference>
<sequence length="743" mass="82827">MPLTTSTSSTVDTSKRRTPHKHRHDGTSPLPLGMDWSPPPKKWEGRDTVWPHDHRTGWSYCVTVPSWMVQPESRVSDAGFSNPIVFYRVQIGMQSPEGISTICGIYRRFSDFLNLYSALKRAFPKKIIPSPPPRHRFSRISSSHLLLEERRHALEEWMGRLLSDIDLSRSVSVASFLELEATARSSFQDVNQNMLEPNSSSDAMASLQFTPNSSVSVAGSLSVGSQTRSVLSDNGSDNAYETSEIGTLGKGKGSSSEVDTVAIISAEGFAAPAGKIMKNSVSHKENGVVVGDPCLGLSVHIGKANNIPGDSLYGNSSKYAHPTGNNMDFSFEEEHDKLSSHAHGLSIDSVGSDASSLRGSELSNAIFSNSLGDNFICFATGAEGTPIESLSSEVLQSPNDVQVFLPLDQQDRLNRMLTTVQRRIATTKTDMEDMIARLNQEIAVKDYLTTKVKDLNVELESSKQKSKENLQQAMLVERERVTLMQWDMDELRRKYSEMEAKFKLEQDEKVCAESKILSAAGEKELLLQELDVSREQLKILRTRLKDLEVKSKADKKVLVKEIKFLRSSQADLKEVLNQSLKEKSELELAIQKQKQNLEYLKSSKKKFLHECGILHLRLQECSSDFLMEEEDKFICNPSSSSDALDLLTTSDNRIGLLIAEAQLLTQDDENAPPPPPLGSGNEGAINDLEVRKMLTEVLIENARLRKHVNSMIRCAMTTVAKSEKEEVDETRSRQTVLNKFLER</sequence>
<evidence type="ECO:0000256" key="2">
    <source>
        <dbReference type="ARBA" id="ARBA00004514"/>
    </source>
</evidence>
<keyword evidence="5" id="KW-0653">Protein transport</keyword>
<keyword evidence="6 9" id="KW-0175">Coiled coil</keyword>
<dbReference type="EMBL" id="JAUJYN010000003">
    <property type="protein sequence ID" value="KAK1276520.1"/>
    <property type="molecule type" value="Genomic_DNA"/>
</dbReference>
<comment type="function">
    <text evidence="8">Acts as an effector of RABF2A and RABF2B. Involved in vacuolar transport of storage proteins. Regulates membrane trafficking to protein storage vacuoles (PSVs). Binds specifically to phosphatidylinositol 3-monophosphate (PtdIns3P).</text>
</comment>
<name>A0AAV9BJ50_ACOGR</name>
<evidence type="ECO:0000256" key="10">
    <source>
        <dbReference type="SAM" id="MobiDB-lite"/>
    </source>
</evidence>
<dbReference type="SMART" id="SM00312">
    <property type="entry name" value="PX"/>
    <property type="match status" value="1"/>
</dbReference>
<dbReference type="PANTHER" id="PTHR46856">
    <property type="entry name" value="PX DOMAIN-CONTAINING PROTEIN EREL1-RELATED"/>
    <property type="match status" value="1"/>
</dbReference>
<protein>
    <recommendedName>
        <fullName evidence="11">PX domain-containing protein</fullName>
    </recommendedName>
</protein>
<evidence type="ECO:0000256" key="8">
    <source>
        <dbReference type="ARBA" id="ARBA00055681"/>
    </source>
</evidence>
<feature type="coiled-coil region" evidence="9">
    <location>
        <begin position="481"/>
        <end position="550"/>
    </location>
</feature>
<dbReference type="Pfam" id="PF00787">
    <property type="entry name" value="PX"/>
    <property type="match status" value="1"/>
</dbReference>
<feature type="domain" description="PX" evidence="11">
    <location>
        <begin position="65"/>
        <end position="184"/>
    </location>
</feature>
<evidence type="ECO:0000256" key="4">
    <source>
        <dbReference type="ARBA" id="ARBA00022490"/>
    </source>
</evidence>
<dbReference type="GO" id="GO:0005829">
    <property type="term" value="C:cytosol"/>
    <property type="evidence" value="ECO:0007669"/>
    <property type="project" value="UniProtKB-SubCell"/>
</dbReference>
<feature type="compositionally biased region" description="Low complexity" evidence="10">
    <location>
        <begin position="1"/>
        <end position="12"/>
    </location>
</feature>
<dbReference type="InterPro" id="IPR036871">
    <property type="entry name" value="PX_dom_sf"/>
</dbReference>
<keyword evidence="3" id="KW-0813">Transport</keyword>
<dbReference type="GO" id="GO:0015031">
    <property type="term" value="P:protein transport"/>
    <property type="evidence" value="ECO:0007669"/>
    <property type="project" value="UniProtKB-KW"/>
</dbReference>
<dbReference type="GO" id="GO:0035091">
    <property type="term" value="F:phosphatidylinositol binding"/>
    <property type="evidence" value="ECO:0007669"/>
    <property type="project" value="InterPro"/>
</dbReference>
<reference evidence="12" key="2">
    <citation type="submission" date="2023-06" db="EMBL/GenBank/DDBJ databases">
        <authorList>
            <person name="Ma L."/>
            <person name="Liu K.-W."/>
            <person name="Li Z."/>
            <person name="Hsiao Y.-Y."/>
            <person name="Qi Y."/>
            <person name="Fu T."/>
            <person name="Tang G."/>
            <person name="Zhang D."/>
            <person name="Sun W.-H."/>
            <person name="Liu D.-K."/>
            <person name="Li Y."/>
            <person name="Chen G.-Z."/>
            <person name="Liu X.-D."/>
            <person name="Liao X.-Y."/>
            <person name="Jiang Y.-T."/>
            <person name="Yu X."/>
            <person name="Hao Y."/>
            <person name="Huang J."/>
            <person name="Zhao X.-W."/>
            <person name="Ke S."/>
            <person name="Chen Y.-Y."/>
            <person name="Wu W.-L."/>
            <person name="Hsu J.-L."/>
            <person name="Lin Y.-F."/>
            <person name="Huang M.-D."/>
            <person name="Li C.-Y."/>
            <person name="Huang L."/>
            <person name="Wang Z.-W."/>
            <person name="Zhao X."/>
            <person name="Zhong W.-Y."/>
            <person name="Peng D.-H."/>
            <person name="Ahmad S."/>
            <person name="Lan S."/>
            <person name="Zhang J.-S."/>
            <person name="Tsai W.-C."/>
            <person name="Van De Peer Y."/>
            <person name="Liu Z.-J."/>
        </authorList>
    </citation>
    <scope>NUCLEOTIDE SEQUENCE</scope>
    <source>
        <strain evidence="12">SCP</strain>
        <tissue evidence="12">Leaves</tissue>
    </source>
</reference>
<feature type="compositionally biased region" description="Polar residues" evidence="10">
    <location>
        <begin position="227"/>
        <end position="245"/>
    </location>
</feature>
<dbReference type="PROSITE" id="PS50195">
    <property type="entry name" value="PX"/>
    <property type="match status" value="1"/>
</dbReference>
<accession>A0AAV9BJ50</accession>
<evidence type="ECO:0000256" key="9">
    <source>
        <dbReference type="SAM" id="Coils"/>
    </source>
</evidence>
<keyword evidence="13" id="KW-1185">Reference proteome</keyword>
<evidence type="ECO:0000256" key="6">
    <source>
        <dbReference type="ARBA" id="ARBA00023054"/>
    </source>
</evidence>
<comment type="subcellular location">
    <subcellularLocation>
        <location evidence="2">Cytoplasm</location>
        <location evidence="2">Cytosol</location>
    </subcellularLocation>
    <subcellularLocation>
        <location evidence="1">Endosome membrane</location>
        <topology evidence="1">Peripheral membrane protein</topology>
    </subcellularLocation>
</comment>
<evidence type="ECO:0000256" key="1">
    <source>
        <dbReference type="ARBA" id="ARBA00004481"/>
    </source>
</evidence>
<keyword evidence="7" id="KW-0472">Membrane</keyword>
<evidence type="ECO:0000259" key="11">
    <source>
        <dbReference type="PROSITE" id="PS50195"/>
    </source>
</evidence>
<keyword evidence="4" id="KW-0963">Cytoplasm</keyword>
<dbReference type="Proteomes" id="UP001179952">
    <property type="component" value="Unassembled WGS sequence"/>
</dbReference>
<feature type="coiled-coil region" evidence="9">
    <location>
        <begin position="576"/>
        <end position="603"/>
    </location>
</feature>
<dbReference type="PANTHER" id="PTHR46856:SF1">
    <property type="entry name" value="PX DOMAIN-CONTAINING PROTEIN EREL1-RELATED"/>
    <property type="match status" value="1"/>
</dbReference>
<comment type="caution">
    <text evidence="12">The sequence shown here is derived from an EMBL/GenBank/DDBJ whole genome shotgun (WGS) entry which is preliminary data.</text>
</comment>
<evidence type="ECO:0000313" key="12">
    <source>
        <dbReference type="EMBL" id="KAK1276520.1"/>
    </source>
</evidence>
<reference evidence="12" key="1">
    <citation type="journal article" date="2023" name="Nat. Commun.">
        <title>Diploid and tetraploid genomes of Acorus and the evolution of monocots.</title>
        <authorList>
            <person name="Ma L."/>
            <person name="Liu K.W."/>
            <person name="Li Z."/>
            <person name="Hsiao Y.Y."/>
            <person name="Qi Y."/>
            <person name="Fu T."/>
            <person name="Tang G.D."/>
            <person name="Zhang D."/>
            <person name="Sun W.H."/>
            <person name="Liu D.K."/>
            <person name="Li Y."/>
            <person name="Chen G.Z."/>
            <person name="Liu X.D."/>
            <person name="Liao X.Y."/>
            <person name="Jiang Y.T."/>
            <person name="Yu X."/>
            <person name="Hao Y."/>
            <person name="Huang J."/>
            <person name="Zhao X.W."/>
            <person name="Ke S."/>
            <person name="Chen Y.Y."/>
            <person name="Wu W.L."/>
            <person name="Hsu J.L."/>
            <person name="Lin Y.F."/>
            <person name="Huang M.D."/>
            <person name="Li C.Y."/>
            <person name="Huang L."/>
            <person name="Wang Z.W."/>
            <person name="Zhao X."/>
            <person name="Zhong W.Y."/>
            <person name="Peng D.H."/>
            <person name="Ahmad S."/>
            <person name="Lan S."/>
            <person name="Zhang J.S."/>
            <person name="Tsai W.C."/>
            <person name="Van de Peer Y."/>
            <person name="Liu Z.J."/>
        </authorList>
    </citation>
    <scope>NUCLEOTIDE SEQUENCE</scope>
    <source>
        <strain evidence="12">SCP</strain>
    </source>
</reference>
<feature type="region of interest" description="Disordered" evidence="10">
    <location>
        <begin position="1"/>
        <end position="38"/>
    </location>
</feature>
<dbReference type="InterPro" id="IPR001683">
    <property type="entry name" value="PX_dom"/>
</dbReference>
<evidence type="ECO:0000313" key="13">
    <source>
        <dbReference type="Proteomes" id="UP001179952"/>
    </source>
</evidence>
<dbReference type="FunFam" id="3.30.1520.10:FF:000060">
    <property type="entry name" value="Phox (PX) domain-containing protein"/>
    <property type="match status" value="1"/>
</dbReference>